<evidence type="ECO:0000313" key="3">
    <source>
        <dbReference type="Proteomes" id="UP000647172"/>
    </source>
</evidence>
<dbReference type="EMBL" id="BOMQ01000061">
    <property type="protein sequence ID" value="GIE51705.1"/>
    <property type="molecule type" value="Genomic_DNA"/>
</dbReference>
<dbReference type="Gene3D" id="1.10.1200.10">
    <property type="entry name" value="ACP-like"/>
    <property type="match status" value="1"/>
</dbReference>
<accession>A0A919JM17</accession>
<comment type="caution">
    <text evidence="2">The sequence shown here is derived from an EMBL/GenBank/DDBJ whole genome shotgun (WGS) entry which is preliminary data.</text>
</comment>
<keyword evidence="3" id="KW-1185">Reference proteome</keyword>
<dbReference type="AlphaFoldDB" id="A0A919JM17"/>
<protein>
    <recommendedName>
        <fullName evidence="1">Carrier domain-containing protein</fullName>
    </recommendedName>
</protein>
<gene>
    <name evidence="2" type="ORF">Ani05nite_52390</name>
</gene>
<evidence type="ECO:0000313" key="2">
    <source>
        <dbReference type="EMBL" id="GIE51705.1"/>
    </source>
</evidence>
<dbReference type="PROSITE" id="PS50075">
    <property type="entry name" value="CARRIER"/>
    <property type="match status" value="1"/>
</dbReference>
<dbReference type="SUPFAM" id="SSF47336">
    <property type="entry name" value="ACP-like"/>
    <property type="match status" value="1"/>
</dbReference>
<dbReference type="Proteomes" id="UP000647172">
    <property type="component" value="Unassembled WGS sequence"/>
</dbReference>
<dbReference type="InterPro" id="IPR036736">
    <property type="entry name" value="ACP-like_sf"/>
</dbReference>
<reference evidence="2" key="1">
    <citation type="submission" date="2021-01" db="EMBL/GenBank/DDBJ databases">
        <title>Whole genome shotgun sequence of Actinoplanes nipponensis NBRC 14063.</title>
        <authorList>
            <person name="Komaki H."/>
            <person name="Tamura T."/>
        </authorList>
    </citation>
    <scope>NUCLEOTIDE SEQUENCE</scope>
    <source>
        <strain evidence="2">NBRC 14063</strain>
    </source>
</reference>
<proteinExistence type="predicted"/>
<sequence>MSIEAKSADSDVRARVRSIILQVAPNPGGVQEGRTLLVEHLEYHSLALLELGFALEDEFDLPPLDQAQVQHITTVEEIEDLVLGLIEQNAAKDAAESRD</sequence>
<dbReference type="InterPro" id="IPR009081">
    <property type="entry name" value="PP-bd_ACP"/>
</dbReference>
<feature type="domain" description="Carrier" evidence="1">
    <location>
        <begin position="7"/>
        <end position="86"/>
    </location>
</feature>
<name>A0A919JM17_9ACTN</name>
<dbReference type="RefSeq" id="WP_203772480.1">
    <property type="nucleotide sequence ID" value="NZ_BAAAYJ010000097.1"/>
</dbReference>
<organism evidence="2 3">
    <name type="scientific">Actinoplanes nipponensis</name>
    <dbReference type="NCBI Taxonomy" id="135950"/>
    <lineage>
        <taxon>Bacteria</taxon>
        <taxon>Bacillati</taxon>
        <taxon>Actinomycetota</taxon>
        <taxon>Actinomycetes</taxon>
        <taxon>Micromonosporales</taxon>
        <taxon>Micromonosporaceae</taxon>
        <taxon>Actinoplanes</taxon>
    </lineage>
</organism>
<evidence type="ECO:0000259" key="1">
    <source>
        <dbReference type="PROSITE" id="PS50075"/>
    </source>
</evidence>